<dbReference type="InterPro" id="IPR011990">
    <property type="entry name" value="TPR-like_helical_dom_sf"/>
</dbReference>
<dbReference type="InterPro" id="IPR005158">
    <property type="entry name" value="BTAD"/>
</dbReference>
<evidence type="ECO:0000313" key="6">
    <source>
        <dbReference type="Proteomes" id="UP001501570"/>
    </source>
</evidence>
<organism evidence="5 6">
    <name type="scientific">Rugosimonospora acidiphila</name>
    <dbReference type="NCBI Taxonomy" id="556531"/>
    <lineage>
        <taxon>Bacteria</taxon>
        <taxon>Bacillati</taxon>
        <taxon>Actinomycetota</taxon>
        <taxon>Actinomycetes</taxon>
        <taxon>Micromonosporales</taxon>
        <taxon>Micromonosporaceae</taxon>
        <taxon>Rugosimonospora</taxon>
    </lineage>
</organism>
<dbReference type="SMART" id="SM01043">
    <property type="entry name" value="BTAD"/>
    <property type="match status" value="1"/>
</dbReference>
<dbReference type="InterPro" id="IPR016032">
    <property type="entry name" value="Sig_transdc_resp-reg_C-effctor"/>
</dbReference>
<comment type="caution">
    <text evidence="5">The sequence shown here is derived from an EMBL/GenBank/DDBJ whole genome shotgun (WGS) entry which is preliminary data.</text>
</comment>
<reference evidence="6" key="1">
    <citation type="journal article" date="2019" name="Int. J. Syst. Evol. Microbiol.">
        <title>The Global Catalogue of Microorganisms (GCM) 10K type strain sequencing project: providing services to taxonomists for standard genome sequencing and annotation.</title>
        <authorList>
            <consortium name="The Broad Institute Genomics Platform"/>
            <consortium name="The Broad Institute Genome Sequencing Center for Infectious Disease"/>
            <person name="Wu L."/>
            <person name="Ma J."/>
        </authorList>
    </citation>
    <scope>NUCLEOTIDE SEQUENCE [LARGE SCALE GENOMIC DNA]</scope>
    <source>
        <strain evidence="6">JCM 18304</strain>
    </source>
</reference>
<sequence length="1033" mass="109671">MRLSILGRLEVYRADGTAVPVNGQRVRALLVALAGEPGRVIGTERLIDTLWGSAAPANATNALQALVYRLRGALGRDAIGADPTGYRLVVEPDAVDAARFTRLVDEARTAAPPVARVLLKDALALWRGPALADLDDPAGVARLEESRLAAVEDYAAACLTDWDPAEALALTAREIDTNPTRERLQALHIGALHALGRPADALRHFDRVRRTLADELGVDPSAELAALHLELLRGGPERRSNLPAQLTSFVGRDADVSAVTGLLAAHRLVTLTGPGGAGKTRLAIETAARGAQPDVWLVELAPVGDPGEIAGAVLAVLGVRDRMLTSSPTMEPADPTQRLVRALADRRLVLVLDNCEHLIAAAAGLVAAVLAGAPEVRVLATSREPLGVPGETLYPVPPLQLPGQRDAPHDARQTAAVRLFTDRAGAVAPGFRLPDEDVPVVAQICRRLDGIPLAIELAAARLRLLGPGQIADRIDDRFRLLTAGPRTVLPRHQTLRAVVDWSWDLLDEPERALAARLSVFAGGATLESIEAVGGLGSLDPIAALVDKSLVEVAGGRYRMLETIRAYAAQRLAERGEVDAVRRVHAAHFLALAREAEPRLRTAAQAEWAGRLRAEHDNLAAALRWLIDSRDVTGALRLCAALCGYWLPFGFRSEGMSWARQVVALVPDGPPEGLRREYTLCWLNARLGDLGEPGPGPDTLACFAAEAIPRLDEAAAEGPLHPLLRVVRCVAAMMAGRPREAFTLLAACLRDEDPWLRCATTLMRGMLRFGTGRAGPATADLERAAAGFRELGDRSGLGQALLMLAEMANRSGDSARALALIEEASAQLSPSPNNGGEDVYLMYARLAGARANSGDLEGARSELARARAALPAGAAMSAESHLLMVEADLARRSGDPAAAMAVYESLRAAPAEVGRQQLAMVTCLQARLIAEGGDRERAVDLLREALATLAEIPDLGILLQIIGGFASIEEDPERLATLAGATRTLTSSWLPDVPSAEVAAVLDRARTSLGEARYEAAYAAGRAMDRVALTAYLG</sequence>
<keyword evidence="2 3" id="KW-0238">DNA-binding</keyword>
<dbReference type="InterPro" id="IPR027417">
    <property type="entry name" value="P-loop_NTPase"/>
</dbReference>
<name>A0ABP9SGE9_9ACTN</name>
<feature type="domain" description="OmpR/PhoB-type" evidence="4">
    <location>
        <begin position="1"/>
        <end position="90"/>
    </location>
</feature>
<dbReference type="PRINTS" id="PR00364">
    <property type="entry name" value="DISEASERSIST"/>
</dbReference>
<dbReference type="InterPro" id="IPR001867">
    <property type="entry name" value="OmpR/PhoB-type_DNA-bd"/>
</dbReference>
<keyword evidence="6" id="KW-1185">Reference proteome</keyword>
<protein>
    <submittedName>
        <fullName evidence="5">BTAD domain-containing putative transcriptional regulator</fullName>
    </submittedName>
</protein>
<dbReference type="PANTHER" id="PTHR47691">
    <property type="entry name" value="REGULATOR-RELATED"/>
    <property type="match status" value="1"/>
</dbReference>
<dbReference type="SUPFAM" id="SSF48452">
    <property type="entry name" value="TPR-like"/>
    <property type="match status" value="2"/>
</dbReference>
<dbReference type="RefSeq" id="WP_345635280.1">
    <property type="nucleotide sequence ID" value="NZ_BAABJQ010000022.1"/>
</dbReference>
<dbReference type="Proteomes" id="UP001501570">
    <property type="component" value="Unassembled WGS sequence"/>
</dbReference>
<dbReference type="SUPFAM" id="SSF46894">
    <property type="entry name" value="C-terminal effector domain of the bipartite response regulators"/>
    <property type="match status" value="1"/>
</dbReference>
<dbReference type="PANTHER" id="PTHR47691:SF3">
    <property type="entry name" value="HTH-TYPE TRANSCRIPTIONAL REGULATOR RV0890C-RELATED"/>
    <property type="match status" value="1"/>
</dbReference>
<gene>
    <name evidence="5" type="ORF">GCM10023322_60070</name>
</gene>
<dbReference type="CDD" id="cd15831">
    <property type="entry name" value="BTAD"/>
    <property type="match status" value="1"/>
</dbReference>
<dbReference type="Pfam" id="PF25872">
    <property type="entry name" value="HTH_77"/>
    <property type="match status" value="1"/>
</dbReference>
<comment type="similarity">
    <text evidence="1">Belongs to the AfsR/DnrI/RedD regulatory family.</text>
</comment>
<dbReference type="PROSITE" id="PS51755">
    <property type="entry name" value="OMPR_PHOB"/>
    <property type="match status" value="1"/>
</dbReference>
<dbReference type="Gene3D" id="1.10.10.10">
    <property type="entry name" value="Winged helix-like DNA-binding domain superfamily/Winged helix DNA-binding domain"/>
    <property type="match status" value="1"/>
</dbReference>
<dbReference type="SMART" id="SM00862">
    <property type="entry name" value="Trans_reg_C"/>
    <property type="match status" value="1"/>
</dbReference>
<dbReference type="SUPFAM" id="SSF52540">
    <property type="entry name" value="P-loop containing nucleoside triphosphate hydrolases"/>
    <property type="match status" value="1"/>
</dbReference>
<dbReference type="EMBL" id="BAABJQ010000022">
    <property type="protein sequence ID" value="GAA5194800.1"/>
    <property type="molecule type" value="Genomic_DNA"/>
</dbReference>
<evidence type="ECO:0000256" key="1">
    <source>
        <dbReference type="ARBA" id="ARBA00005820"/>
    </source>
</evidence>
<evidence type="ECO:0000256" key="2">
    <source>
        <dbReference type="ARBA" id="ARBA00023125"/>
    </source>
</evidence>
<dbReference type="Pfam" id="PF03704">
    <property type="entry name" value="BTAD"/>
    <property type="match status" value="1"/>
</dbReference>
<proteinExistence type="inferred from homology"/>
<dbReference type="InterPro" id="IPR036388">
    <property type="entry name" value="WH-like_DNA-bd_sf"/>
</dbReference>
<accession>A0ABP9SGE9</accession>
<evidence type="ECO:0000259" key="4">
    <source>
        <dbReference type="PROSITE" id="PS51755"/>
    </source>
</evidence>
<feature type="DNA-binding region" description="OmpR/PhoB-type" evidence="3">
    <location>
        <begin position="1"/>
        <end position="90"/>
    </location>
</feature>
<dbReference type="Gene3D" id="1.25.40.10">
    <property type="entry name" value="Tetratricopeptide repeat domain"/>
    <property type="match status" value="2"/>
</dbReference>
<dbReference type="InterPro" id="IPR058852">
    <property type="entry name" value="HTH_77"/>
</dbReference>
<evidence type="ECO:0000256" key="3">
    <source>
        <dbReference type="PROSITE-ProRule" id="PRU01091"/>
    </source>
</evidence>
<evidence type="ECO:0000313" key="5">
    <source>
        <dbReference type="EMBL" id="GAA5194800.1"/>
    </source>
</evidence>
<dbReference type="Pfam" id="PF00486">
    <property type="entry name" value="Trans_reg_C"/>
    <property type="match status" value="1"/>
</dbReference>